<keyword evidence="1" id="KW-0812">Transmembrane</keyword>
<feature type="transmembrane region" description="Helical" evidence="1">
    <location>
        <begin position="38"/>
        <end position="62"/>
    </location>
</feature>
<evidence type="ECO:0000313" key="3">
    <source>
        <dbReference type="Proteomes" id="UP000244978"/>
    </source>
</evidence>
<dbReference type="Pfam" id="PF19700">
    <property type="entry name" value="DUF6198"/>
    <property type="match status" value="1"/>
</dbReference>
<dbReference type="InterPro" id="IPR038750">
    <property type="entry name" value="YczE/YyaS-like"/>
</dbReference>
<dbReference type="AlphaFoldDB" id="A0A2U1T172"/>
<comment type="caution">
    <text evidence="2">The sequence shown here is derived from an EMBL/GenBank/DDBJ whole genome shotgun (WGS) entry which is preliminary data.</text>
</comment>
<keyword evidence="3" id="KW-1185">Reference proteome</keyword>
<evidence type="ECO:0008006" key="4">
    <source>
        <dbReference type="Google" id="ProtNLM"/>
    </source>
</evidence>
<reference evidence="3" key="1">
    <citation type="submission" date="2018-04" db="EMBL/GenBank/DDBJ databases">
        <authorList>
            <person name="Liu S."/>
            <person name="Wang Z."/>
            <person name="Li J."/>
        </authorList>
    </citation>
    <scope>NUCLEOTIDE SEQUENCE [LARGE SCALE GENOMIC DNA]</scope>
    <source>
        <strain evidence="3">S1194</strain>
    </source>
</reference>
<feature type="transmembrane region" description="Helical" evidence="1">
    <location>
        <begin position="98"/>
        <end position="121"/>
    </location>
</feature>
<accession>A0A2U1T172</accession>
<protein>
    <recommendedName>
        <fullName evidence="4">YitT family protein</fullName>
    </recommendedName>
</protein>
<dbReference type="Proteomes" id="UP000244978">
    <property type="component" value="Unassembled WGS sequence"/>
</dbReference>
<organism evidence="2 3">
    <name type="scientific">Homoserinimonas hongtaonis</name>
    <dbReference type="NCBI Taxonomy" id="2079791"/>
    <lineage>
        <taxon>Bacteria</taxon>
        <taxon>Bacillati</taxon>
        <taxon>Actinomycetota</taxon>
        <taxon>Actinomycetes</taxon>
        <taxon>Micrococcales</taxon>
        <taxon>Microbacteriaceae</taxon>
        <taxon>Homoserinimonas</taxon>
    </lineage>
</organism>
<evidence type="ECO:0000256" key="1">
    <source>
        <dbReference type="SAM" id="Phobius"/>
    </source>
</evidence>
<gene>
    <name evidence="2" type="ORF">DF220_07015</name>
</gene>
<keyword evidence="1" id="KW-1133">Transmembrane helix</keyword>
<evidence type="ECO:0000313" key="2">
    <source>
        <dbReference type="EMBL" id="PWB97608.1"/>
    </source>
</evidence>
<name>A0A2U1T172_9MICO</name>
<sequence length="201" mass="21694">MLRRVLQLSIGLVLFGLSISLIIRAVVGVPPWDVFTQGLVRVFGLPFGAFTVIISICLLVLWIPLRQRPGVGTVLNALLVGPFIELGFAIFAEPTELWQRIVFFTVGLVLNGFATGLYIGARFGPGPRDGLMTGLHRVSGKPIWAIRTSIEAVVLLLGWLLGGNVGLGTLAFALLIGPLVHFFMPRLRVPESPRSSDATLG</sequence>
<keyword evidence="1" id="KW-0472">Membrane</keyword>
<dbReference type="PANTHER" id="PTHR40078">
    <property type="entry name" value="INTEGRAL MEMBRANE PROTEIN-RELATED"/>
    <property type="match status" value="1"/>
</dbReference>
<dbReference type="PANTHER" id="PTHR40078:SF1">
    <property type="entry name" value="INTEGRAL MEMBRANE PROTEIN"/>
    <property type="match status" value="1"/>
</dbReference>
<proteinExistence type="predicted"/>
<dbReference type="EMBL" id="QEEX01000001">
    <property type="protein sequence ID" value="PWB97608.1"/>
    <property type="molecule type" value="Genomic_DNA"/>
</dbReference>
<feature type="transmembrane region" description="Helical" evidence="1">
    <location>
        <begin position="74"/>
        <end position="92"/>
    </location>
</feature>